<feature type="compositionally biased region" description="Low complexity" evidence="6">
    <location>
        <begin position="1091"/>
        <end position="1123"/>
    </location>
</feature>
<feature type="domain" description="GREB1 N-terminal" evidence="7">
    <location>
        <begin position="81"/>
        <end position="229"/>
    </location>
</feature>
<organism evidence="12 13">
    <name type="scientific">Cyprinus carpio</name>
    <name type="common">Common carp</name>
    <dbReference type="NCBI Taxonomy" id="7962"/>
    <lineage>
        <taxon>Eukaryota</taxon>
        <taxon>Metazoa</taxon>
        <taxon>Chordata</taxon>
        <taxon>Craniata</taxon>
        <taxon>Vertebrata</taxon>
        <taxon>Euteleostomi</taxon>
        <taxon>Actinopterygii</taxon>
        <taxon>Neopterygii</taxon>
        <taxon>Teleostei</taxon>
        <taxon>Ostariophysi</taxon>
        <taxon>Cypriniformes</taxon>
        <taxon>Cyprinidae</taxon>
        <taxon>Cyprininae</taxon>
        <taxon>Cyprinus</taxon>
    </lineage>
</organism>
<dbReference type="Pfam" id="PF20688">
    <property type="entry name" value="GREB1_2nd"/>
    <property type="match status" value="1"/>
</dbReference>
<evidence type="ECO:0000313" key="13">
    <source>
        <dbReference type="Proteomes" id="UP000694701"/>
    </source>
</evidence>
<feature type="compositionally biased region" description="Acidic residues" evidence="6">
    <location>
        <begin position="81"/>
        <end position="90"/>
    </location>
</feature>
<dbReference type="InterPro" id="IPR046926">
    <property type="entry name" value="GREB1_N"/>
</dbReference>
<name>A0A8C2HIY6_CYPCA</name>
<feature type="compositionally biased region" description="Low complexity" evidence="6">
    <location>
        <begin position="270"/>
        <end position="279"/>
    </location>
</feature>
<dbReference type="InterPro" id="IPR049100">
    <property type="entry name" value="TAGT"/>
</dbReference>
<evidence type="ECO:0000259" key="10">
    <source>
        <dbReference type="Pfam" id="PF20691"/>
    </source>
</evidence>
<dbReference type="Pfam" id="PF20267">
    <property type="entry name" value="GREB1_C"/>
    <property type="match status" value="1"/>
</dbReference>
<feature type="region of interest" description="Disordered" evidence="6">
    <location>
        <begin position="235"/>
        <end position="292"/>
    </location>
</feature>
<evidence type="ECO:0000256" key="2">
    <source>
        <dbReference type="ARBA" id="ARBA00009148"/>
    </source>
</evidence>
<dbReference type="Ensembl" id="ENSCCRT00020050724.1">
    <property type="protein sequence ID" value="ENSCCRP00020046524.1"/>
    <property type="gene ID" value="ENSCCRG00020020690.1"/>
</dbReference>
<evidence type="ECO:0000259" key="8">
    <source>
        <dbReference type="Pfam" id="PF20267"/>
    </source>
</evidence>
<feature type="domain" description="GREB1-like second" evidence="9">
    <location>
        <begin position="275"/>
        <end position="560"/>
    </location>
</feature>
<evidence type="ECO:0000259" key="9">
    <source>
        <dbReference type="Pfam" id="PF20688"/>
    </source>
</evidence>
<feature type="region of interest" description="Disordered" evidence="6">
    <location>
        <begin position="1004"/>
        <end position="1133"/>
    </location>
</feature>
<evidence type="ECO:0000313" key="12">
    <source>
        <dbReference type="Ensembl" id="ENSCCRP00020046524.1"/>
    </source>
</evidence>
<dbReference type="Proteomes" id="UP000694701">
    <property type="component" value="Unplaced"/>
</dbReference>
<sequence>MGNSYAGQLKSARFEEALHNSIEASLRSSGGDPQPVFTQLYLEPDQYPSNLQDIKPKIDLSMRPDLSSHVLVNCKSSNSIDDMDDEDDSDTSSPPLPYLQGPPPDGCCTVDGFCQAGKDLRLVSMATESIEVPTGFELVGAKSPSIPEHILVCAVDKRFLPDENGKNALLGFSGNCVGCGEKGFRYFTEFSNHINLKLSTQPKKQKHLKYYLVKNSQGALCKGTLICWKDCKTRPFSGSASSSKPSSSSSLSSKENGDTNGHSPSPFPLSGESSSAMSSGPPKKRHRGWHPTSLVPVPATAVPVPAIRPLTCSLLCLTNQQPPLVSGVIQPQPITAGETVIIPDNLLNSSGVRPVLLIGQGTLPYFFGNVGDLVVSPLLVSCYKGRELNEKTLTSLGMSASHLLTTETMILLTLQYLARLGTEQIPLREEFEQIILKAMLCGPTGPPVSPAQLPWLARMEASVSGGCVQVLVSHGSLGEGISESLRSLSETPPQQQQCLPNYVLIICTSKSGANEFCVLVLGKYQSRALAESMLTTNEFLKEISYELITGKVSVLASHFQSTSLGDNMDKQLVRYHRKRKGDDGFQIHPPQLSVARSLLSQVCAIADSGSQSLDLGRFCKVDFLILVPPSHVLVHQTVQRIQQSGVLIDLGIEEASLALQKSDKYVVRLDAEVHTKMEAFMRKVKQNPYTLFVLIHDNSHVDLTSALSGSVCHGELQGLADRVVNCPEVLEAINLLVLQVSCFPFTLQSRQSRISTQNEVHWPNTDDLASPKDLVYFGLKDYSSSLQWGVASPILRCDDAFERMVKTLLERHPHLHSMVIRSYLLIQQYTEALMALTAAPSLRDHVTPQTLAMVEDLLSVPGRSRHGCGHMLLVRVPSLQLARLAQERLEEARDKLGLQYRFAVLLGSPAAEISLPVHFCARLRAWRGCKDEEWVPHSYEDLEGLPCIVILTGKDPLGETFPRSLKYCDLRLIDSSYLTRTALEQEVGLACSYVTRRVIPEMKTPVGREERPTDDERISGETADHDELQMELERPPSNASAATRTSGSTTENGVSSSSVLDKPSSHSEPSSSRNIMDSCSSPVRFKQECDSQAPSSSATSSFSSASSSSSSSSSPGAQRPSQSTQAPRECSRAQVFPRTAVLSRAAYALLAPEALGQPSSASLLPHADVAWSSPLRPPVPHALGGAEQSLYYRQWTTARQHHADYEGPAVPHPRRLLLSGPPQVGKTGAYLQFLRILFRMLIRLLEVDVYDEEELEEDVQDKSKAPPASGPQWPDVEDIRILPFDLYPRDPKFRYASPVYADRMPKTLNGFKTERLEAEEELPKRNTVSVRLSLFAAHNAFHRCEQCHHYSEPAPAAQLSDCTFHAFTFCSSMLGEEVQLHFIIPKAKEPHFVFSQQGSHLESMRLPLISDKSGMLKSPIFTPTTGRQEHGLLNIYHAMEGAEHLHILVVKQYEMPLYRKYWPNHILLVLPAMFNNSGVGAARFMIKELSYHNLELERNRQEEQGLKRQDVWPFIVMMDDSCVLWNAHQPGPEGNSEAMNVSLKSVLQHMEATPKISLYAMCGLRKWSSSFSSRAPTSPFSRCHLHDLIMLNVDLTQNVQYDLNRFTCEEVDFNLRANSSGLLLCRFNRFSIMKKHIPIGGHKDFLIKPKLMRLEAPVRVCASQYVCAPDSEHTLLSAPAQFLLEKFLQSCSHRLFPLALCNSANPVLSIDSYLNLGPQTCYMSSRPHSVNVDHQGVMFSGLLLYLCDSFVVSSATLCVICQDRSSLRQTIVRLELEDEWQFRLRDEFQTANCSEDRPLYFLTGRHI</sequence>
<dbReference type="Pfam" id="PF20692">
    <property type="entry name" value="cpSF2-GREB1"/>
    <property type="match status" value="1"/>
</dbReference>
<feature type="region of interest" description="Disordered" evidence="6">
    <location>
        <begin position="77"/>
        <end position="101"/>
    </location>
</feature>
<dbReference type="GO" id="GO:0016020">
    <property type="term" value="C:membrane"/>
    <property type="evidence" value="ECO:0007669"/>
    <property type="project" value="UniProtKB-SubCell"/>
</dbReference>
<dbReference type="InterPro" id="IPR048657">
    <property type="entry name" value="GREB1-like_cpSF2"/>
</dbReference>
<feature type="domain" description="GREB1-like circularly permuted SF2 helicase" evidence="11">
    <location>
        <begin position="585"/>
        <end position="1252"/>
    </location>
</feature>
<dbReference type="InterPro" id="IPR028422">
    <property type="entry name" value="GREB1"/>
</dbReference>
<feature type="compositionally biased region" description="Low complexity" evidence="6">
    <location>
        <begin position="237"/>
        <end position="253"/>
    </location>
</feature>
<dbReference type="Pfam" id="PF15782">
    <property type="entry name" value="GREB1_N"/>
    <property type="match status" value="1"/>
</dbReference>
<dbReference type="Pfam" id="PF20691">
    <property type="entry name" value="TAGT"/>
    <property type="match status" value="1"/>
</dbReference>
<feature type="domain" description="TET-Associated Glycosyltransferase" evidence="10">
    <location>
        <begin position="1419"/>
        <end position="1637"/>
    </location>
</feature>
<dbReference type="PANTHER" id="PTHR15720:SF12">
    <property type="entry name" value="GREB1-LIKE PROTEIN"/>
    <property type="match status" value="1"/>
</dbReference>
<dbReference type="GO" id="GO:0001822">
    <property type="term" value="P:kidney development"/>
    <property type="evidence" value="ECO:0007669"/>
    <property type="project" value="TreeGrafter"/>
</dbReference>
<dbReference type="InterPro" id="IPR048659">
    <property type="entry name" value="GREB1-like_2nd"/>
</dbReference>
<comment type="similarity">
    <text evidence="2">Belongs to the GREB1 family.</text>
</comment>
<keyword evidence="5" id="KW-0472">Membrane</keyword>
<evidence type="ECO:0000256" key="6">
    <source>
        <dbReference type="SAM" id="MobiDB-lite"/>
    </source>
</evidence>
<keyword evidence="3" id="KW-0812">Transmembrane</keyword>
<evidence type="ECO:0008006" key="14">
    <source>
        <dbReference type="Google" id="ProtNLM"/>
    </source>
</evidence>
<proteinExistence type="inferred from homology"/>
<accession>A0A8C2HIY6</accession>
<comment type="subcellular location">
    <subcellularLocation>
        <location evidence="1">Membrane</location>
        <topology evidence="1">Single-pass membrane protein</topology>
    </subcellularLocation>
</comment>
<evidence type="ECO:0000256" key="3">
    <source>
        <dbReference type="ARBA" id="ARBA00022692"/>
    </source>
</evidence>
<protein>
    <recommendedName>
        <fullName evidence="14">GREB1-like protein</fullName>
    </recommendedName>
</protein>
<evidence type="ECO:0000256" key="5">
    <source>
        <dbReference type="ARBA" id="ARBA00023136"/>
    </source>
</evidence>
<evidence type="ECO:0000259" key="11">
    <source>
        <dbReference type="Pfam" id="PF20692"/>
    </source>
</evidence>
<evidence type="ECO:0000256" key="4">
    <source>
        <dbReference type="ARBA" id="ARBA00022989"/>
    </source>
</evidence>
<keyword evidence="4" id="KW-1133">Transmembrane helix</keyword>
<feature type="compositionally biased region" description="Basic and acidic residues" evidence="6">
    <location>
        <begin position="1006"/>
        <end position="1034"/>
    </location>
</feature>
<dbReference type="PANTHER" id="PTHR15720">
    <property type="entry name" value="GREB1-RELATED"/>
    <property type="match status" value="1"/>
</dbReference>
<feature type="domain" description="GREB1-like C-terminal" evidence="8">
    <location>
        <begin position="1657"/>
        <end position="1807"/>
    </location>
</feature>
<feature type="compositionally biased region" description="Low complexity" evidence="6">
    <location>
        <begin position="1037"/>
        <end position="1072"/>
    </location>
</feature>
<evidence type="ECO:0000256" key="1">
    <source>
        <dbReference type="ARBA" id="ARBA00004167"/>
    </source>
</evidence>
<dbReference type="InterPro" id="IPR046927">
    <property type="entry name" value="GREB1-like_C"/>
</dbReference>
<evidence type="ECO:0000259" key="7">
    <source>
        <dbReference type="Pfam" id="PF15782"/>
    </source>
</evidence>
<reference evidence="12" key="1">
    <citation type="submission" date="2025-08" db="UniProtKB">
        <authorList>
            <consortium name="Ensembl"/>
        </authorList>
    </citation>
    <scope>IDENTIFICATION</scope>
</reference>